<dbReference type="Pfam" id="PF08281">
    <property type="entry name" value="Sigma70_r4_2"/>
    <property type="match status" value="1"/>
</dbReference>
<dbReference type="InterPro" id="IPR013249">
    <property type="entry name" value="RNA_pol_sigma70_r4_t2"/>
</dbReference>
<dbReference type="AlphaFoldDB" id="A0A8J7S0I5"/>
<dbReference type="SUPFAM" id="SSF88659">
    <property type="entry name" value="Sigma3 and sigma4 domains of RNA polymerase sigma factors"/>
    <property type="match status" value="1"/>
</dbReference>
<evidence type="ECO:0000256" key="4">
    <source>
        <dbReference type="ARBA" id="ARBA00023163"/>
    </source>
</evidence>
<dbReference type="Gene3D" id="1.10.1740.10">
    <property type="match status" value="1"/>
</dbReference>
<feature type="domain" description="RNA polymerase sigma-70 region 2" evidence="6">
    <location>
        <begin position="10"/>
        <end position="77"/>
    </location>
</feature>
<keyword evidence="3" id="KW-0731">Sigma factor</keyword>
<dbReference type="GO" id="GO:0006352">
    <property type="term" value="P:DNA-templated transcription initiation"/>
    <property type="evidence" value="ECO:0007669"/>
    <property type="project" value="InterPro"/>
</dbReference>
<reference evidence="8" key="1">
    <citation type="submission" date="2021-04" db="EMBL/GenBank/DDBJ databases">
        <authorList>
            <person name="Zhang D.-C."/>
        </authorList>
    </citation>
    <scope>NUCLEOTIDE SEQUENCE</scope>
    <source>
        <strain evidence="8">CGMCC 1.15697</strain>
    </source>
</reference>
<protein>
    <submittedName>
        <fullName evidence="8">Sigma-70 family RNA polymerase sigma factor</fullName>
    </submittedName>
</protein>
<dbReference type="Gene3D" id="1.10.10.10">
    <property type="entry name" value="Winged helix-like DNA-binding domain superfamily/Winged helix DNA-binding domain"/>
    <property type="match status" value="1"/>
</dbReference>
<accession>A0A8J7S0I5</accession>
<dbReference type="InterPro" id="IPR013324">
    <property type="entry name" value="RNA_pol_sigma_r3/r4-like"/>
</dbReference>
<feature type="region of interest" description="Disordered" evidence="5">
    <location>
        <begin position="77"/>
        <end position="100"/>
    </location>
</feature>
<dbReference type="Proteomes" id="UP000672602">
    <property type="component" value="Unassembled WGS sequence"/>
</dbReference>
<dbReference type="NCBIfam" id="TIGR02937">
    <property type="entry name" value="sigma70-ECF"/>
    <property type="match status" value="1"/>
</dbReference>
<dbReference type="Pfam" id="PF04542">
    <property type="entry name" value="Sigma70_r2"/>
    <property type="match status" value="1"/>
</dbReference>
<sequence>MQRTRITLALFSRHRAALIDYAQRILGNREGAEDVVQDAWLRVAHADGSSTGAMVDRPLGYLYRVVRNRAIDMRRRDMERAPSTAPAQAGSADPSPEAVAADRQALAVMSAALDELPARTRRAVLLHRVDGMRMVEIARELDLSVASVHGLIHDGLAHCRDRLRREGVLPQSIDGDGR</sequence>
<keyword evidence="4" id="KW-0804">Transcription</keyword>
<dbReference type="GO" id="GO:0016987">
    <property type="term" value="F:sigma factor activity"/>
    <property type="evidence" value="ECO:0007669"/>
    <property type="project" value="UniProtKB-KW"/>
</dbReference>
<dbReference type="CDD" id="cd06171">
    <property type="entry name" value="Sigma70_r4"/>
    <property type="match status" value="1"/>
</dbReference>
<comment type="similarity">
    <text evidence="1">Belongs to the sigma-70 factor family. ECF subfamily.</text>
</comment>
<dbReference type="SUPFAM" id="SSF88946">
    <property type="entry name" value="Sigma2 domain of RNA polymerase sigma factors"/>
    <property type="match status" value="1"/>
</dbReference>
<evidence type="ECO:0000256" key="5">
    <source>
        <dbReference type="SAM" id="MobiDB-lite"/>
    </source>
</evidence>
<evidence type="ECO:0000256" key="3">
    <source>
        <dbReference type="ARBA" id="ARBA00023082"/>
    </source>
</evidence>
<dbReference type="PANTHER" id="PTHR43133">
    <property type="entry name" value="RNA POLYMERASE ECF-TYPE SIGMA FACTO"/>
    <property type="match status" value="1"/>
</dbReference>
<dbReference type="InterPro" id="IPR014284">
    <property type="entry name" value="RNA_pol_sigma-70_dom"/>
</dbReference>
<evidence type="ECO:0000259" key="7">
    <source>
        <dbReference type="Pfam" id="PF08281"/>
    </source>
</evidence>
<evidence type="ECO:0000313" key="9">
    <source>
        <dbReference type="Proteomes" id="UP000672602"/>
    </source>
</evidence>
<dbReference type="GO" id="GO:0003677">
    <property type="term" value="F:DNA binding"/>
    <property type="evidence" value="ECO:0007669"/>
    <property type="project" value="InterPro"/>
</dbReference>
<keyword evidence="9" id="KW-1185">Reference proteome</keyword>
<dbReference type="EMBL" id="JAGMWN010000002">
    <property type="protein sequence ID" value="MBP5856423.1"/>
    <property type="molecule type" value="Genomic_DNA"/>
</dbReference>
<dbReference type="InterPro" id="IPR039425">
    <property type="entry name" value="RNA_pol_sigma-70-like"/>
</dbReference>
<evidence type="ECO:0000313" key="8">
    <source>
        <dbReference type="EMBL" id="MBP5856423.1"/>
    </source>
</evidence>
<dbReference type="InterPro" id="IPR036388">
    <property type="entry name" value="WH-like_DNA-bd_sf"/>
</dbReference>
<comment type="caution">
    <text evidence="8">The sequence shown here is derived from an EMBL/GenBank/DDBJ whole genome shotgun (WGS) entry which is preliminary data.</text>
</comment>
<organism evidence="8 9">
    <name type="scientific">Marivibrio halodurans</name>
    <dbReference type="NCBI Taxonomy" id="2039722"/>
    <lineage>
        <taxon>Bacteria</taxon>
        <taxon>Pseudomonadati</taxon>
        <taxon>Pseudomonadota</taxon>
        <taxon>Alphaproteobacteria</taxon>
        <taxon>Rhodospirillales</taxon>
        <taxon>Rhodospirillaceae</taxon>
        <taxon>Marivibrio</taxon>
    </lineage>
</organism>
<dbReference type="RefSeq" id="WP_210680999.1">
    <property type="nucleotide sequence ID" value="NZ_JAGMWN010000002.1"/>
</dbReference>
<dbReference type="InterPro" id="IPR013325">
    <property type="entry name" value="RNA_pol_sigma_r2"/>
</dbReference>
<gene>
    <name evidence="8" type="ORF">KAJ83_05350</name>
</gene>
<feature type="domain" description="RNA polymerase sigma factor 70 region 4 type 2" evidence="7">
    <location>
        <begin position="110"/>
        <end position="159"/>
    </location>
</feature>
<dbReference type="InterPro" id="IPR007627">
    <property type="entry name" value="RNA_pol_sigma70_r2"/>
</dbReference>
<evidence type="ECO:0000256" key="1">
    <source>
        <dbReference type="ARBA" id="ARBA00010641"/>
    </source>
</evidence>
<dbReference type="PANTHER" id="PTHR43133:SF63">
    <property type="entry name" value="RNA POLYMERASE SIGMA FACTOR FECI-RELATED"/>
    <property type="match status" value="1"/>
</dbReference>
<name>A0A8J7S0I5_9PROT</name>
<keyword evidence="2" id="KW-0805">Transcription regulation</keyword>
<evidence type="ECO:0000256" key="2">
    <source>
        <dbReference type="ARBA" id="ARBA00023015"/>
    </source>
</evidence>
<proteinExistence type="inferred from homology"/>
<evidence type="ECO:0000259" key="6">
    <source>
        <dbReference type="Pfam" id="PF04542"/>
    </source>
</evidence>